<reference evidence="15 16" key="1">
    <citation type="submission" date="2020-06" db="EMBL/GenBank/DDBJ databases">
        <title>Whole-genome sequence of Allochromatium humboldtianum DSM 21881, type strain.</title>
        <authorList>
            <person name="Kyndt J.A."/>
            <person name="Meyer T.E."/>
        </authorList>
    </citation>
    <scope>NUCLEOTIDE SEQUENCE [LARGE SCALE GENOMIC DNA]</scope>
    <source>
        <strain evidence="15 16">DSM 21881</strain>
    </source>
</reference>
<dbReference type="GO" id="GO:0051083">
    <property type="term" value="P:'de novo' cotranslational protein folding"/>
    <property type="evidence" value="ECO:0007669"/>
    <property type="project" value="TreeGrafter"/>
</dbReference>
<keyword evidence="6 11" id="KW-0697">Rotamase</keyword>
<proteinExistence type="inferred from homology"/>
<dbReference type="EMBL" id="JABZEO010000013">
    <property type="protein sequence ID" value="NVZ10910.1"/>
    <property type="molecule type" value="Genomic_DNA"/>
</dbReference>
<dbReference type="InterPro" id="IPR005215">
    <property type="entry name" value="Trig_fac"/>
</dbReference>
<accession>A0A850RJ60</accession>
<dbReference type="AlphaFoldDB" id="A0A850RJ60"/>
<dbReference type="PIRSF" id="PIRSF003095">
    <property type="entry name" value="Trigger_factor"/>
    <property type="match status" value="1"/>
</dbReference>
<keyword evidence="9 11" id="KW-0131">Cell cycle</keyword>
<dbReference type="InterPro" id="IPR027304">
    <property type="entry name" value="Trigger_fact/SurA_dom_sf"/>
</dbReference>
<evidence type="ECO:0000313" key="16">
    <source>
        <dbReference type="Proteomes" id="UP000592294"/>
    </source>
</evidence>
<dbReference type="GO" id="GO:0043335">
    <property type="term" value="P:protein unfolding"/>
    <property type="evidence" value="ECO:0007669"/>
    <property type="project" value="TreeGrafter"/>
</dbReference>
<dbReference type="SUPFAM" id="SSF102735">
    <property type="entry name" value="Trigger factor ribosome-binding domain"/>
    <property type="match status" value="1"/>
</dbReference>
<name>A0A850RJ60_9GAMM</name>
<evidence type="ECO:0000313" key="15">
    <source>
        <dbReference type="EMBL" id="NVZ10910.1"/>
    </source>
</evidence>
<dbReference type="Gene3D" id="3.10.50.40">
    <property type="match status" value="1"/>
</dbReference>
<comment type="catalytic activity">
    <reaction evidence="1 11 12">
        <text>[protein]-peptidylproline (omega=180) = [protein]-peptidylproline (omega=0)</text>
        <dbReference type="Rhea" id="RHEA:16237"/>
        <dbReference type="Rhea" id="RHEA-COMP:10747"/>
        <dbReference type="Rhea" id="RHEA-COMP:10748"/>
        <dbReference type="ChEBI" id="CHEBI:83833"/>
        <dbReference type="ChEBI" id="CHEBI:83834"/>
        <dbReference type="EC" id="5.2.1.8"/>
    </reaction>
</comment>
<keyword evidence="8 11" id="KW-0413">Isomerase</keyword>
<keyword evidence="16" id="KW-1185">Reference proteome</keyword>
<evidence type="ECO:0000256" key="12">
    <source>
        <dbReference type="PROSITE-ProRule" id="PRU00277"/>
    </source>
</evidence>
<evidence type="ECO:0000256" key="13">
    <source>
        <dbReference type="RuleBase" id="RU003914"/>
    </source>
</evidence>
<dbReference type="GO" id="GO:0015031">
    <property type="term" value="P:protein transport"/>
    <property type="evidence" value="ECO:0007669"/>
    <property type="project" value="UniProtKB-UniRule"/>
</dbReference>
<dbReference type="FunFam" id="3.10.50.40:FF:000001">
    <property type="entry name" value="Trigger factor"/>
    <property type="match status" value="1"/>
</dbReference>
<evidence type="ECO:0000256" key="11">
    <source>
        <dbReference type="HAMAP-Rule" id="MF_00303"/>
    </source>
</evidence>
<comment type="caution">
    <text evidence="15">The sequence shown here is derived from an EMBL/GenBank/DDBJ whole genome shotgun (WGS) entry which is preliminary data.</text>
</comment>
<evidence type="ECO:0000259" key="14">
    <source>
        <dbReference type="PROSITE" id="PS50059"/>
    </source>
</evidence>
<keyword evidence="5 11" id="KW-0132">Cell division</keyword>
<evidence type="ECO:0000256" key="3">
    <source>
        <dbReference type="ARBA" id="ARBA00013194"/>
    </source>
</evidence>
<dbReference type="SUPFAM" id="SSF54534">
    <property type="entry name" value="FKBP-like"/>
    <property type="match status" value="1"/>
</dbReference>
<dbReference type="InterPro" id="IPR008881">
    <property type="entry name" value="Trigger_fac_ribosome-bd_bac"/>
</dbReference>
<dbReference type="GO" id="GO:0005737">
    <property type="term" value="C:cytoplasm"/>
    <property type="evidence" value="ECO:0007669"/>
    <property type="project" value="UniProtKB-SubCell"/>
</dbReference>
<dbReference type="EC" id="5.2.1.8" evidence="3 11"/>
<dbReference type="Pfam" id="PF05697">
    <property type="entry name" value="Trigger_N"/>
    <property type="match status" value="1"/>
</dbReference>
<dbReference type="Pfam" id="PF00254">
    <property type="entry name" value="FKBP_C"/>
    <property type="match status" value="1"/>
</dbReference>
<dbReference type="Gene3D" id="3.30.70.1050">
    <property type="entry name" value="Trigger factor ribosome-binding domain"/>
    <property type="match status" value="1"/>
</dbReference>
<dbReference type="Gene3D" id="1.10.3120.10">
    <property type="entry name" value="Trigger factor, C-terminal domain"/>
    <property type="match status" value="1"/>
</dbReference>
<evidence type="ECO:0000256" key="1">
    <source>
        <dbReference type="ARBA" id="ARBA00000971"/>
    </source>
</evidence>
<evidence type="ECO:0000256" key="5">
    <source>
        <dbReference type="ARBA" id="ARBA00022618"/>
    </source>
</evidence>
<dbReference type="PANTHER" id="PTHR30560">
    <property type="entry name" value="TRIGGER FACTOR CHAPERONE AND PEPTIDYL-PROLYL CIS/TRANS ISOMERASE"/>
    <property type="match status" value="1"/>
</dbReference>
<feature type="domain" description="PPIase FKBP-type" evidence="14">
    <location>
        <begin position="161"/>
        <end position="221"/>
    </location>
</feature>
<dbReference type="GO" id="GO:0044183">
    <property type="term" value="F:protein folding chaperone"/>
    <property type="evidence" value="ECO:0007669"/>
    <property type="project" value="TreeGrafter"/>
</dbReference>
<evidence type="ECO:0000256" key="2">
    <source>
        <dbReference type="ARBA" id="ARBA00005464"/>
    </source>
</evidence>
<dbReference type="GO" id="GO:0051301">
    <property type="term" value="P:cell division"/>
    <property type="evidence" value="ECO:0007669"/>
    <property type="project" value="UniProtKB-KW"/>
</dbReference>
<protein>
    <recommendedName>
        <fullName evidence="4 11">Trigger factor</fullName>
        <shortName evidence="11">TF</shortName>
        <ecNumber evidence="3 11">5.2.1.8</ecNumber>
    </recommendedName>
    <alternativeName>
        <fullName evidence="10 11">PPIase</fullName>
    </alternativeName>
</protein>
<evidence type="ECO:0000256" key="9">
    <source>
        <dbReference type="ARBA" id="ARBA00023306"/>
    </source>
</evidence>
<dbReference type="SUPFAM" id="SSF109998">
    <property type="entry name" value="Triger factor/SurA peptide-binding domain-like"/>
    <property type="match status" value="1"/>
</dbReference>
<keyword evidence="7 11" id="KW-0143">Chaperone</keyword>
<dbReference type="InterPro" id="IPR036611">
    <property type="entry name" value="Trigger_fac_ribosome-bd_sf"/>
</dbReference>
<comment type="similarity">
    <text evidence="2 11 13">Belongs to the FKBP-type PPIase family. Tig subfamily.</text>
</comment>
<dbReference type="RefSeq" id="WP_176977639.1">
    <property type="nucleotide sequence ID" value="NZ_JABZEO010000013.1"/>
</dbReference>
<dbReference type="Proteomes" id="UP000592294">
    <property type="component" value="Unassembled WGS sequence"/>
</dbReference>
<comment type="subcellular location">
    <subcellularLocation>
        <location evidence="11">Cytoplasm</location>
    </subcellularLocation>
    <text evidence="11">About half TF is bound to the ribosome near the polypeptide exit tunnel while the other half is free in the cytoplasm.</text>
</comment>
<keyword evidence="11" id="KW-0963">Cytoplasm</keyword>
<sequence>MQVSVEAGEGLERRMRVDLPFDEVGAEVEKRLQQLARRAKLPGFRPGKVPMKVLRQRYHAELHQEVFGDMVQKTLYKAFEQESLMPAGMPHIEPDLDIDAGRMAYTAVFEVMPEITLASVSDKVVKRPVSELTDTDLDDMIQRLREQRKTWAAVERPAQAGDQLSIGFVGTIEGEAFEGGTTTGFKLELGSGRLIPGFEDGLIGAAVGETRTLDLTFPEGYQAEHLAGKPVRFEVTVESIAEPRLPEVDAEFVKNFGVEDGDVERFKADVRRNMERELKERLTARTKERVMDMLYEANPVDLPKALIQSEMRTMVEQMRQALGGGQMQLPPEMFEPGAKRRVALGLILGQIIRDNEIKADPERVRETVERMAASYEQPQEVLDYYYGDEERLSSVRALVMEEQVVDLMLEQVQVEDEPLTFAQLTEQ</sequence>
<dbReference type="NCBIfam" id="TIGR00115">
    <property type="entry name" value="tig"/>
    <property type="match status" value="1"/>
</dbReference>
<dbReference type="PROSITE" id="PS50059">
    <property type="entry name" value="FKBP_PPIASE"/>
    <property type="match status" value="1"/>
</dbReference>
<evidence type="ECO:0000256" key="6">
    <source>
        <dbReference type="ARBA" id="ARBA00023110"/>
    </source>
</evidence>
<evidence type="ECO:0000256" key="8">
    <source>
        <dbReference type="ARBA" id="ARBA00023235"/>
    </source>
</evidence>
<comment type="function">
    <text evidence="11">Involved in protein export. Acts as a chaperone by maintaining the newly synthesized protein in an open conformation. Functions as a peptidyl-prolyl cis-trans isomerase.</text>
</comment>
<dbReference type="InterPro" id="IPR001179">
    <property type="entry name" value="PPIase_FKBP_dom"/>
</dbReference>
<dbReference type="Pfam" id="PF05698">
    <property type="entry name" value="Trigger_C"/>
    <property type="match status" value="1"/>
</dbReference>
<dbReference type="PANTHER" id="PTHR30560:SF3">
    <property type="entry name" value="TRIGGER FACTOR-LIKE PROTEIN TIG, CHLOROPLASTIC"/>
    <property type="match status" value="1"/>
</dbReference>
<organism evidence="15 16">
    <name type="scientific">Allochromatium humboldtianum</name>
    <dbReference type="NCBI Taxonomy" id="504901"/>
    <lineage>
        <taxon>Bacteria</taxon>
        <taxon>Pseudomonadati</taxon>
        <taxon>Pseudomonadota</taxon>
        <taxon>Gammaproteobacteria</taxon>
        <taxon>Chromatiales</taxon>
        <taxon>Chromatiaceae</taxon>
        <taxon>Allochromatium</taxon>
    </lineage>
</organism>
<dbReference type="InterPro" id="IPR008880">
    <property type="entry name" value="Trigger_fac_C"/>
</dbReference>
<dbReference type="InterPro" id="IPR037041">
    <property type="entry name" value="Trigger_fac_C_sf"/>
</dbReference>
<evidence type="ECO:0000256" key="10">
    <source>
        <dbReference type="ARBA" id="ARBA00029986"/>
    </source>
</evidence>
<dbReference type="GO" id="GO:0003755">
    <property type="term" value="F:peptidyl-prolyl cis-trans isomerase activity"/>
    <property type="evidence" value="ECO:0007669"/>
    <property type="project" value="UniProtKB-UniRule"/>
</dbReference>
<gene>
    <name evidence="11" type="primary">tig</name>
    <name evidence="15" type="ORF">HW932_16730</name>
</gene>
<evidence type="ECO:0000256" key="7">
    <source>
        <dbReference type="ARBA" id="ARBA00023186"/>
    </source>
</evidence>
<dbReference type="InterPro" id="IPR046357">
    <property type="entry name" value="PPIase_dom_sf"/>
</dbReference>
<dbReference type="HAMAP" id="MF_00303">
    <property type="entry name" value="Trigger_factor_Tig"/>
    <property type="match status" value="1"/>
</dbReference>
<comment type="domain">
    <text evidence="11">Consists of 3 domains; the N-terminus binds the ribosome, the middle domain has PPIase activity, while the C-terminus has intrinsic chaperone activity on its own.</text>
</comment>
<evidence type="ECO:0000256" key="4">
    <source>
        <dbReference type="ARBA" id="ARBA00016902"/>
    </source>
</evidence>
<dbReference type="GO" id="GO:0043022">
    <property type="term" value="F:ribosome binding"/>
    <property type="evidence" value="ECO:0007669"/>
    <property type="project" value="TreeGrafter"/>
</dbReference>